<organism evidence="2 3">
    <name type="scientific">Tilletia caries</name>
    <name type="common">wheat bunt fungus</name>
    <dbReference type="NCBI Taxonomy" id="13290"/>
    <lineage>
        <taxon>Eukaryota</taxon>
        <taxon>Fungi</taxon>
        <taxon>Dikarya</taxon>
        <taxon>Basidiomycota</taxon>
        <taxon>Ustilaginomycotina</taxon>
        <taxon>Exobasidiomycetes</taxon>
        <taxon>Tilletiales</taxon>
        <taxon>Tilletiaceae</taxon>
        <taxon>Tilletia</taxon>
    </lineage>
</organism>
<feature type="region of interest" description="Disordered" evidence="1">
    <location>
        <begin position="30"/>
        <end position="52"/>
    </location>
</feature>
<dbReference type="AlphaFoldDB" id="A0A177VEN8"/>
<evidence type="ECO:0000313" key="3">
    <source>
        <dbReference type="Proteomes" id="UP000077671"/>
    </source>
</evidence>
<feature type="region of interest" description="Disordered" evidence="1">
    <location>
        <begin position="83"/>
        <end position="123"/>
    </location>
</feature>
<proteinExistence type="predicted"/>
<reference evidence="2" key="1">
    <citation type="submission" date="2016-04" db="EMBL/GenBank/DDBJ databases">
        <authorList>
            <person name="Nguyen H.D."/>
            <person name="Kesanakurti P."/>
            <person name="Cullis J."/>
            <person name="Levesque C.A."/>
            <person name="Hambleton S."/>
        </authorList>
    </citation>
    <scope>NUCLEOTIDE SEQUENCE</scope>
    <source>
        <strain evidence="2">DAOMC 238032</strain>
    </source>
</reference>
<evidence type="ECO:0000256" key="1">
    <source>
        <dbReference type="SAM" id="MobiDB-lite"/>
    </source>
</evidence>
<accession>A0A177VEN8</accession>
<protein>
    <submittedName>
        <fullName evidence="2">Uncharacterized protein</fullName>
    </submittedName>
</protein>
<feature type="compositionally biased region" description="Polar residues" evidence="1">
    <location>
        <begin position="35"/>
        <end position="45"/>
    </location>
</feature>
<evidence type="ECO:0000313" key="2">
    <source>
        <dbReference type="EMBL" id="KAE8263325.1"/>
    </source>
</evidence>
<gene>
    <name evidence="2" type="ORF">A4X03_0g1760</name>
</gene>
<comment type="caution">
    <text evidence="2">The sequence shown here is derived from an EMBL/GenBank/DDBJ whole genome shotgun (WGS) entry which is preliminary data.</text>
</comment>
<dbReference type="EMBL" id="LWDD02000152">
    <property type="protein sequence ID" value="KAE8263325.1"/>
    <property type="molecule type" value="Genomic_DNA"/>
</dbReference>
<name>A0A177VEN8_9BASI</name>
<reference evidence="2" key="2">
    <citation type="journal article" date="2019" name="IMA Fungus">
        <title>Genome sequencing and comparison of five Tilletia species to identify candidate genes for the detection of regulated species infecting wheat.</title>
        <authorList>
            <person name="Nguyen H.D.T."/>
            <person name="Sultana T."/>
            <person name="Kesanakurti P."/>
            <person name="Hambleton S."/>
        </authorList>
    </citation>
    <scope>NUCLEOTIDE SEQUENCE</scope>
    <source>
        <strain evidence="2">DAOMC 238032</strain>
    </source>
</reference>
<sequence length="123" mass="12904">MPLQTVNTILPRLPLPPPIPIRIKHCIIHTHQQQRPKTDSGTSTHPSSGIGSIIGTTAAAAATAATTAAPPLVLVVLAQTARHHFTHHPRRPPLNTQEIPAPVQLGGGTDKGSGPSRQRGASR</sequence>
<dbReference type="Proteomes" id="UP000077671">
    <property type="component" value="Unassembled WGS sequence"/>
</dbReference>